<reference evidence="16 17" key="1">
    <citation type="submission" date="2018-06" db="EMBL/GenBank/DDBJ databases">
        <authorList>
            <consortium name="Pathogen Informatics"/>
            <person name="Doyle S."/>
        </authorList>
    </citation>
    <scope>NUCLEOTIDE SEQUENCE [LARGE SCALE GENOMIC DNA]</scope>
    <source>
        <strain evidence="15 18">NCTC5051</strain>
        <strain evidence="14 17">NCTC5052</strain>
        <strain evidence="13 16">NCTC9645</strain>
    </source>
</reference>
<protein>
    <submittedName>
        <fullName evidence="12">Protein transport protein HofC</fullName>
    </submittedName>
    <submittedName>
        <fullName evidence="13">Type IV fimbrial assembly protein PilC</fullName>
    </submittedName>
</protein>
<keyword evidence="8 10" id="KW-0472">Membrane</keyword>
<evidence type="ECO:0000256" key="7">
    <source>
        <dbReference type="ARBA" id="ARBA00022989"/>
    </source>
</evidence>
<evidence type="ECO:0000313" key="16">
    <source>
        <dbReference type="Proteomes" id="UP000250675"/>
    </source>
</evidence>
<keyword evidence="5" id="KW-0997">Cell inner membrane</keyword>
<feature type="transmembrane region" description="Helical" evidence="10">
    <location>
        <begin position="205"/>
        <end position="230"/>
    </location>
</feature>
<dbReference type="InterPro" id="IPR003004">
    <property type="entry name" value="GspF/PilC"/>
</dbReference>
<name>A0A1S0WI82_KLEPN</name>
<keyword evidence="4" id="KW-1003">Cell membrane</keyword>
<dbReference type="GO" id="GO:0015628">
    <property type="term" value="P:protein secretion by the type II secretion system"/>
    <property type="evidence" value="ECO:0007669"/>
    <property type="project" value="TreeGrafter"/>
</dbReference>
<dbReference type="InterPro" id="IPR018076">
    <property type="entry name" value="T2SS_GspF_dom"/>
</dbReference>
<feature type="transmembrane region" description="Helical" evidence="10">
    <location>
        <begin position="250"/>
        <end position="272"/>
    </location>
</feature>
<evidence type="ECO:0000256" key="2">
    <source>
        <dbReference type="ARBA" id="ARBA00005745"/>
    </source>
</evidence>
<evidence type="ECO:0000313" key="17">
    <source>
        <dbReference type="Proteomes" id="UP000254103"/>
    </source>
</evidence>
<keyword evidence="7 10" id="KW-1133">Transmembrane helix</keyword>
<evidence type="ECO:0000313" key="15">
    <source>
        <dbReference type="EMBL" id="STU46481.1"/>
    </source>
</evidence>
<dbReference type="AlphaFoldDB" id="A0A1S0WI82"/>
<dbReference type="Proteomes" id="UP000254103">
    <property type="component" value="Unassembled WGS sequence"/>
</dbReference>
<dbReference type="Pfam" id="PF00482">
    <property type="entry name" value="T2SSF"/>
    <property type="match status" value="2"/>
</dbReference>
<dbReference type="Proteomes" id="UP001244490">
    <property type="component" value="Unassembled WGS sequence"/>
</dbReference>
<dbReference type="InterPro" id="IPR001992">
    <property type="entry name" value="T2SS_GspF/T4SS_PilC_CS"/>
</dbReference>
<dbReference type="GO" id="GO:0005886">
    <property type="term" value="C:plasma membrane"/>
    <property type="evidence" value="ECO:0007669"/>
    <property type="project" value="UniProtKB-SubCell"/>
</dbReference>
<dbReference type="InterPro" id="IPR042094">
    <property type="entry name" value="T2SS_GspF_sf"/>
</dbReference>
<dbReference type="Proteomes" id="UP000254141">
    <property type="component" value="Unassembled WGS sequence"/>
</dbReference>
<evidence type="ECO:0000313" key="14">
    <source>
        <dbReference type="EMBL" id="STT94443.1"/>
    </source>
</evidence>
<feature type="domain" description="Type II secretion system protein GspF" evidence="11">
    <location>
        <begin position="64"/>
        <end position="186"/>
    </location>
</feature>
<dbReference type="EMBL" id="JAUUIA010000013">
    <property type="protein sequence ID" value="MDP0968579.1"/>
    <property type="molecule type" value="Genomic_DNA"/>
</dbReference>
<evidence type="ECO:0000256" key="8">
    <source>
        <dbReference type="ARBA" id="ARBA00023136"/>
    </source>
</evidence>
<dbReference type="RefSeq" id="WP_023279852.1">
    <property type="nucleotide sequence ID" value="NZ_AP023148.1"/>
</dbReference>
<reference evidence="12" key="2">
    <citation type="submission" date="2023-07" db="EMBL/GenBank/DDBJ databases">
        <authorList>
            <person name="Peng Z."/>
        </authorList>
    </citation>
    <scope>NUCLEOTIDE SEQUENCE</scope>
    <source>
        <strain evidence="12">KP219</strain>
    </source>
</reference>
<gene>
    <name evidence="13" type="primary">epsF_1</name>
    <name evidence="14" type="synonym">epsF_2</name>
    <name evidence="12" type="synonym">hofC</name>
    <name evidence="15" type="ORF">NCTC5051_00839</name>
    <name evidence="14" type="ORF">NCTC5052_02881</name>
    <name evidence="13" type="ORF">NCTC9645_02989</name>
    <name evidence="12" type="ORF">Q6294_16250</name>
</gene>
<evidence type="ECO:0000256" key="1">
    <source>
        <dbReference type="ARBA" id="ARBA00004429"/>
    </source>
</evidence>
<dbReference type="PANTHER" id="PTHR30012:SF7">
    <property type="entry name" value="PROTEIN TRANSPORT PROTEIN HOFC HOMOLOG"/>
    <property type="match status" value="1"/>
</dbReference>
<feature type="transmembrane region" description="Helical" evidence="10">
    <location>
        <begin position="369"/>
        <end position="387"/>
    </location>
</feature>
<keyword evidence="6 9" id="KW-0812">Transmembrane</keyword>
<dbReference type="PRINTS" id="PR00812">
    <property type="entry name" value="BCTERIALGSPF"/>
</dbReference>
<proteinExistence type="inferred from homology"/>
<dbReference type="EMBL" id="UGLU01000001">
    <property type="protein sequence ID" value="STU46481.1"/>
    <property type="molecule type" value="Genomic_DNA"/>
</dbReference>
<evidence type="ECO:0000313" key="18">
    <source>
        <dbReference type="Proteomes" id="UP000254141"/>
    </source>
</evidence>
<dbReference type="Gene3D" id="1.20.81.30">
    <property type="entry name" value="Type II secretion system (T2SS), domain F"/>
    <property type="match status" value="2"/>
</dbReference>
<feature type="transmembrane region" description="Helical" evidence="10">
    <location>
        <begin position="162"/>
        <end position="185"/>
    </location>
</feature>
<evidence type="ECO:0000256" key="3">
    <source>
        <dbReference type="ARBA" id="ARBA00022448"/>
    </source>
</evidence>
<dbReference type="PROSITE" id="PS00874">
    <property type="entry name" value="T2SP_F"/>
    <property type="match status" value="1"/>
</dbReference>
<evidence type="ECO:0000256" key="10">
    <source>
        <dbReference type="SAM" id="Phobius"/>
    </source>
</evidence>
<comment type="subcellular location">
    <subcellularLocation>
        <location evidence="1 9">Cell inner membrane</location>
        <topology evidence="1 9">Multi-pass membrane protein</topology>
    </subcellularLocation>
</comment>
<evidence type="ECO:0000313" key="12">
    <source>
        <dbReference type="EMBL" id="MDP0968579.1"/>
    </source>
</evidence>
<comment type="similarity">
    <text evidence="2 9">Belongs to the GSP F family.</text>
</comment>
<organism evidence="13 16">
    <name type="scientific">Klebsiella pneumoniae</name>
    <dbReference type="NCBI Taxonomy" id="573"/>
    <lineage>
        <taxon>Bacteria</taxon>
        <taxon>Pseudomonadati</taxon>
        <taxon>Pseudomonadota</taxon>
        <taxon>Gammaproteobacteria</taxon>
        <taxon>Enterobacterales</taxon>
        <taxon>Enterobacteriaceae</taxon>
        <taxon>Klebsiella/Raoultella group</taxon>
        <taxon>Klebsiella</taxon>
        <taxon>Klebsiella pneumoniae complex</taxon>
    </lineage>
</organism>
<dbReference type="Proteomes" id="UP000250675">
    <property type="component" value="Unassembled WGS sequence"/>
</dbReference>
<evidence type="ECO:0000256" key="6">
    <source>
        <dbReference type="ARBA" id="ARBA00022692"/>
    </source>
</evidence>
<evidence type="ECO:0000259" key="11">
    <source>
        <dbReference type="Pfam" id="PF00482"/>
    </source>
</evidence>
<feature type="domain" description="Type II secretion system protein GspF" evidence="11">
    <location>
        <begin position="269"/>
        <end position="388"/>
    </location>
</feature>
<evidence type="ECO:0000256" key="9">
    <source>
        <dbReference type="RuleBase" id="RU003923"/>
    </source>
</evidence>
<evidence type="ECO:0000313" key="13">
    <source>
        <dbReference type="EMBL" id="SQC22531.1"/>
    </source>
</evidence>
<dbReference type="EMBL" id="UASO01000004">
    <property type="protein sequence ID" value="SQC22531.1"/>
    <property type="molecule type" value="Genomic_DNA"/>
</dbReference>
<evidence type="ECO:0000256" key="4">
    <source>
        <dbReference type="ARBA" id="ARBA00022475"/>
    </source>
</evidence>
<keyword evidence="3 9" id="KW-0813">Transport</keyword>
<dbReference type="PANTHER" id="PTHR30012">
    <property type="entry name" value="GENERAL SECRETION PATHWAY PROTEIN"/>
    <property type="match status" value="1"/>
</dbReference>
<evidence type="ECO:0000256" key="5">
    <source>
        <dbReference type="ARBA" id="ARBA00022519"/>
    </source>
</evidence>
<sequence>MATKRLWRWRGIDVQGAPCQGMLWQTKRLEVLQHLQQQRVIPLAVRRCAVKQSLWHPRYSCETIRQLATLLQAGLPLAEGLSLLAQQQSHAQWQALLEALGRELAQGVAFSAALAQWPQAFPPLYLAMISTGELTGKLDICCLQLANQQQEQQRLASKVKKALRYPLIVLSLALLVVLGMLYFVLPEFTAIYQTFSTPLPLLTRMVVAAGDMLSRGWPLLLALLLSPLLLNQLIRRRSDWLLRRQRLLNALPLIGSLIGGQQLSLIFTILALTQSAGISFLQGLQSVEESLSCPLWSQRLAQARALIVQGEPIWQALSRCGGFTPLCLQLIRTGESAGALDQMLENLAHHHREQTYQRADSLAAHLEPMMLVITGSLVGILVVAMYLPVFHLGDAIGGVGG</sequence>
<accession>A0A1S0WI82</accession>
<dbReference type="EMBL" id="UGLJ01000002">
    <property type="protein sequence ID" value="STT94443.1"/>
    <property type="molecule type" value="Genomic_DNA"/>
</dbReference>
<dbReference type="FunFam" id="1.20.81.30:FF:000001">
    <property type="entry name" value="Type II secretion system protein F"/>
    <property type="match status" value="2"/>
</dbReference>
<dbReference type="NCBIfam" id="NF007861">
    <property type="entry name" value="PRK10573.1"/>
    <property type="match status" value="1"/>
</dbReference>